<dbReference type="Pfam" id="PF05099">
    <property type="entry name" value="TerB"/>
    <property type="match status" value="1"/>
</dbReference>
<keyword evidence="3" id="KW-1185">Reference proteome</keyword>
<evidence type="ECO:0000313" key="2">
    <source>
        <dbReference type="EMBL" id="ADB42968.1"/>
    </source>
</evidence>
<dbReference type="EMBL" id="CP001773">
    <property type="protein sequence ID" value="ADB42968.1"/>
    <property type="molecule type" value="Genomic_DNA"/>
</dbReference>
<evidence type="ECO:0000313" key="3">
    <source>
        <dbReference type="Proteomes" id="UP000002028"/>
    </source>
</evidence>
<geneLocation type="plasmid" evidence="2 3">
    <name>pSLIN04</name>
</geneLocation>
<dbReference type="RefSeq" id="WP_012931445.1">
    <property type="nucleotide sequence ID" value="NC_013734.1"/>
</dbReference>
<protein>
    <recommendedName>
        <fullName evidence="1">Co-chaperone DjlA N-terminal domain-containing protein</fullName>
    </recommendedName>
</protein>
<dbReference type="InterPro" id="IPR029024">
    <property type="entry name" value="TerB-like"/>
</dbReference>
<reference evidence="2 3" key="1">
    <citation type="journal article" date="2010" name="Stand. Genomic Sci.">
        <title>Complete genome sequence of Spirosoma linguale type strain (1).</title>
        <authorList>
            <person name="Lail K."/>
            <person name="Sikorski J."/>
            <person name="Saunders E."/>
            <person name="Lapidus A."/>
            <person name="Glavina Del Rio T."/>
            <person name="Copeland A."/>
            <person name="Tice H."/>
            <person name="Cheng J.-F."/>
            <person name="Lucas S."/>
            <person name="Nolan M."/>
            <person name="Bruce D."/>
            <person name="Goodwin L."/>
            <person name="Pitluck S."/>
            <person name="Ivanova N."/>
            <person name="Mavromatis K."/>
            <person name="Ovchinnikova G."/>
            <person name="Pati A."/>
            <person name="Chen A."/>
            <person name="Palaniappan K."/>
            <person name="Land M."/>
            <person name="Hauser L."/>
            <person name="Chang Y.-J."/>
            <person name="Jeffries C.D."/>
            <person name="Chain P."/>
            <person name="Brettin T."/>
            <person name="Detter J.C."/>
            <person name="Schuetze A."/>
            <person name="Rohde M."/>
            <person name="Tindall B.J."/>
            <person name="Goeker M."/>
            <person name="Bristow J."/>
            <person name="Eisen J.A."/>
            <person name="Markowitz V."/>
            <person name="Hugenholtz P."/>
            <person name="Kyrpides N.C."/>
            <person name="Klenk H.-P."/>
            <person name="Chen F."/>
        </authorList>
    </citation>
    <scope>NUCLEOTIDE SEQUENCE [LARGE SCALE GENOMIC DNA]</scope>
    <source>
        <strain evidence="3">ATCC 33905 / DSM 74 / LMG 10896 / Claus 1</strain>
    </source>
</reference>
<dbReference type="CDD" id="cd07177">
    <property type="entry name" value="terB_like"/>
    <property type="match status" value="1"/>
</dbReference>
<sequence length="253" mass="26681">MEPEQDSLLKNYSLPERGAYLGALATMALADGHVSAQELDFLNLISQAAELPPTMQQEVRQIANDPSQVSLQKCLDVLKESQLRFSFITDVISLAKADGQYAAQEQQRMEEMAAYLQVSQEQFSILNQFVNKAGEAQQQGEDPTSPAFLTNSGFGDLFKNVNISPQMVQGVLGVVAPLVLGKMLSSGHKRGQQKGLGGLLSGLAGGTVSQGGGGLGSFIAMLSGVSGRQKHGGLSSGGLGGLLKNIIGGSRFR</sequence>
<dbReference type="HOGENOM" id="CLU_1069013_0_0_10"/>
<dbReference type="AlphaFoldDB" id="D2QVY6"/>
<feature type="domain" description="Co-chaperone DjlA N-terminal" evidence="1">
    <location>
        <begin position="21"/>
        <end position="124"/>
    </location>
</feature>
<accession>D2QVY6</accession>
<gene>
    <name evidence="2" type="ordered locus">Slin_7025</name>
</gene>
<dbReference type="InterPro" id="IPR007791">
    <property type="entry name" value="DjlA_N"/>
</dbReference>
<dbReference type="Gene3D" id="1.10.3680.10">
    <property type="entry name" value="TerB-like"/>
    <property type="match status" value="1"/>
</dbReference>
<dbReference type="SUPFAM" id="SSF158682">
    <property type="entry name" value="TerB-like"/>
    <property type="match status" value="1"/>
</dbReference>
<dbReference type="KEGG" id="sli:Slin_7025"/>
<keyword evidence="2" id="KW-0614">Plasmid</keyword>
<organism evidence="2 3">
    <name type="scientific">Spirosoma linguale (strain ATCC 33905 / DSM 74 / LMG 10896 / Claus 1)</name>
    <dbReference type="NCBI Taxonomy" id="504472"/>
    <lineage>
        <taxon>Bacteria</taxon>
        <taxon>Pseudomonadati</taxon>
        <taxon>Bacteroidota</taxon>
        <taxon>Cytophagia</taxon>
        <taxon>Cytophagales</taxon>
        <taxon>Cytophagaceae</taxon>
        <taxon>Spirosoma</taxon>
    </lineage>
</organism>
<proteinExistence type="predicted"/>
<name>D2QVY6_SPILD</name>
<dbReference type="Proteomes" id="UP000002028">
    <property type="component" value="Plasmid pSLIN04"/>
</dbReference>
<evidence type="ECO:0000259" key="1">
    <source>
        <dbReference type="Pfam" id="PF05099"/>
    </source>
</evidence>